<dbReference type="PRINTS" id="PR01727">
    <property type="entry name" value="DNABINDINGHU"/>
</dbReference>
<dbReference type="GO" id="GO:0030527">
    <property type="term" value="F:structural constituent of chromatin"/>
    <property type="evidence" value="ECO:0007669"/>
    <property type="project" value="InterPro"/>
</dbReference>
<name>A0AAQ3QU69_9BACT</name>
<dbReference type="EMBL" id="CP136920">
    <property type="protein sequence ID" value="WOO40158.1"/>
    <property type="molecule type" value="Genomic_DNA"/>
</dbReference>
<dbReference type="RefSeq" id="WP_317832290.1">
    <property type="nucleotide sequence ID" value="NZ_CP136920.1"/>
</dbReference>
<dbReference type="Proteomes" id="UP001304300">
    <property type="component" value="Chromosome"/>
</dbReference>
<organism evidence="5 6">
    <name type="scientific">Rubellicoccus peritrichatus</name>
    <dbReference type="NCBI Taxonomy" id="3080537"/>
    <lineage>
        <taxon>Bacteria</taxon>
        <taxon>Pseudomonadati</taxon>
        <taxon>Verrucomicrobiota</taxon>
        <taxon>Opitutia</taxon>
        <taxon>Puniceicoccales</taxon>
        <taxon>Cerasicoccaceae</taxon>
        <taxon>Rubellicoccus</taxon>
    </lineage>
</organism>
<evidence type="ECO:0000256" key="3">
    <source>
        <dbReference type="ARBA" id="ARBA00023125"/>
    </source>
</evidence>
<evidence type="ECO:0000256" key="2">
    <source>
        <dbReference type="ARBA" id="ARBA00023067"/>
    </source>
</evidence>
<evidence type="ECO:0000256" key="1">
    <source>
        <dbReference type="ARBA" id="ARBA00010529"/>
    </source>
</evidence>
<comment type="similarity">
    <text evidence="1 4">Belongs to the bacterial histone-like protein family.</text>
</comment>
<evidence type="ECO:0000313" key="6">
    <source>
        <dbReference type="Proteomes" id="UP001304300"/>
    </source>
</evidence>
<gene>
    <name evidence="5" type="ORF">RZN69_16170</name>
</gene>
<evidence type="ECO:0000256" key="4">
    <source>
        <dbReference type="RuleBase" id="RU003939"/>
    </source>
</evidence>
<dbReference type="SUPFAM" id="SSF47729">
    <property type="entry name" value="IHF-like DNA-binding proteins"/>
    <property type="match status" value="1"/>
</dbReference>
<dbReference type="InterPro" id="IPR020816">
    <property type="entry name" value="Histone-like_DNA-bd_CS"/>
</dbReference>
<dbReference type="GO" id="GO:0003677">
    <property type="term" value="F:DNA binding"/>
    <property type="evidence" value="ECO:0007669"/>
    <property type="project" value="UniProtKB-KW"/>
</dbReference>
<dbReference type="PANTHER" id="PTHR33175">
    <property type="entry name" value="DNA-BINDING PROTEIN HU"/>
    <property type="match status" value="1"/>
</dbReference>
<dbReference type="AlphaFoldDB" id="A0AAQ3QU69"/>
<dbReference type="GO" id="GO:0005829">
    <property type="term" value="C:cytosol"/>
    <property type="evidence" value="ECO:0007669"/>
    <property type="project" value="TreeGrafter"/>
</dbReference>
<proteinExistence type="inferred from homology"/>
<sequence length="92" mass="9540">MNKAELVLEVQKTLGAETSKASAERAVEAVLESVKKGVKKDKAVALVGFGTFSVAKRAARTGVNPKTGEKIKIAASKTVKFKAGAGLKAVVK</sequence>
<evidence type="ECO:0000313" key="5">
    <source>
        <dbReference type="EMBL" id="WOO40158.1"/>
    </source>
</evidence>
<dbReference type="Pfam" id="PF00216">
    <property type="entry name" value="Bac_DNA_binding"/>
    <property type="match status" value="1"/>
</dbReference>
<keyword evidence="6" id="KW-1185">Reference proteome</keyword>
<reference evidence="5 6" key="1">
    <citation type="submission" date="2023-10" db="EMBL/GenBank/DDBJ databases">
        <title>Rubellicoccus peritrichatus gen. nov., sp. nov., isolated from an algae of coral reef tank.</title>
        <authorList>
            <person name="Luo J."/>
        </authorList>
    </citation>
    <scope>NUCLEOTIDE SEQUENCE [LARGE SCALE GENOMIC DNA]</scope>
    <source>
        <strain evidence="5 6">CR14</strain>
    </source>
</reference>
<accession>A0AAQ3QU69</accession>
<dbReference type="PROSITE" id="PS00045">
    <property type="entry name" value="HISTONE_LIKE"/>
    <property type="match status" value="1"/>
</dbReference>
<dbReference type="CDD" id="cd13831">
    <property type="entry name" value="HU"/>
    <property type="match status" value="1"/>
</dbReference>
<dbReference type="GO" id="GO:0030261">
    <property type="term" value="P:chromosome condensation"/>
    <property type="evidence" value="ECO:0007669"/>
    <property type="project" value="UniProtKB-KW"/>
</dbReference>
<keyword evidence="2" id="KW-0226">DNA condensation</keyword>
<protein>
    <submittedName>
        <fullName evidence="5">HU family DNA-binding protein</fullName>
    </submittedName>
</protein>
<dbReference type="PANTHER" id="PTHR33175:SF3">
    <property type="entry name" value="DNA-BINDING PROTEIN HU-BETA"/>
    <property type="match status" value="1"/>
</dbReference>
<keyword evidence="3 5" id="KW-0238">DNA-binding</keyword>
<dbReference type="InterPro" id="IPR000119">
    <property type="entry name" value="Hist_DNA-bd"/>
</dbReference>
<dbReference type="KEGG" id="puo:RZN69_16170"/>
<dbReference type="SMART" id="SM00411">
    <property type="entry name" value="BHL"/>
    <property type="match status" value="1"/>
</dbReference>
<dbReference type="Gene3D" id="4.10.520.10">
    <property type="entry name" value="IHF-like DNA-binding proteins"/>
    <property type="match status" value="1"/>
</dbReference>
<dbReference type="InterPro" id="IPR010992">
    <property type="entry name" value="IHF-like_DNA-bd_dom_sf"/>
</dbReference>